<keyword evidence="6 10" id="KW-0547">Nucleotide-binding</keyword>
<dbReference type="SUPFAM" id="SSF52440">
    <property type="entry name" value="PreATP-grasp domain"/>
    <property type="match status" value="1"/>
</dbReference>
<dbReference type="Pfam" id="PF02951">
    <property type="entry name" value="GSH-S_N"/>
    <property type="match status" value="1"/>
</dbReference>
<accession>A0A1M5LPV6</accession>
<dbReference type="GO" id="GO:0005524">
    <property type="term" value="F:ATP binding"/>
    <property type="evidence" value="ECO:0007669"/>
    <property type="project" value="UniProtKB-UniRule"/>
</dbReference>
<dbReference type="GO" id="GO:0046872">
    <property type="term" value="F:metal ion binding"/>
    <property type="evidence" value="ECO:0007669"/>
    <property type="project" value="UniProtKB-KW"/>
</dbReference>
<keyword evidence="5" id="KW-0479">Metal-binding</keyword>
<evidence type="ECO:0000259" key="11">
    <source>
        <dbReference type="PROSITE" id="PS50975"/>
    </source>
</evidence>
<keyword evidence="8" id="KW-0460">Magnesium</keyword>
<dbReference type="PROSITE" id="PS50975">
    <property type="entry name" value="ATP_GRASP"/>
    <property type="match status" value="1"/>
</dbReference>
<dbReference type="HAMAP" id="MF_00162">
    <property type="entry name" value="GSH_S"/>
    <property type="match status" value="1"/>
</dbReference>
<dbReference type="Gene3D" id="3.30.1490.20">
    <property type="entry name" value="ATP-grasp fold, A domain"/>
    <property type="match status" value="1"/>
</dbReference>
<dbReference type="OrthoDB" id="9785415at2"/>
<proteinExistence type="inferred from homology"/>
<comment type="catalytic activity">
    <reaction evidence="10">
        <text>gamma-L-glutamyl-L-cysteine + glycine + ATP = glutathione + ADP + phosphate + H(+)</text>
        <dbReference type="Rhea" id="RHEA:13557"/>
        <dbReference type="ChEBI" id="CHEBI:15378"/>
        <dbReference type="ChEBI" id="CHEBI:30616"/>
        <dbReference type="ChEBI" id="CHEBI:43474"/>
        <dbReference type="ChEBI" id="CHEBI:57305"/>
        <dbReference type="ChEBI" id="CHEBI:57925"/>
        <dbReference type="ChEBI" id="CHEBI:58173"/>
        <dbReference type="ChEBI" id="CHEBI:456216"/>
        <dbReference type="EC" id="6.3.2.3"/>
    </reaction>
</comment>
<evidence type="ECO:0000256" key="9">
    <source>
        <dbReference type="ARBA" id="ARBA00023211"/>
    </source>
</evidence>
<protein>
    <recommendedName>
        <fullName evidence="10">Glutathione synthetase</fullName>
        <ecNumber evidence="10">6.3.2.3</ecNumber>
    </recommendedName>
    <alternativeName>
        <fullName evidence="10">GSH synthetase</fullName>
        <shortName evidence="10">GSH-S</shortName>
        <shortName evidence="10">GSHase</shortName>
    </alternativeName>
    <alternativeName>
        <fullName evidence="10">Glutathione synthase</fullName>
    </alternativeName>
</protein>
<dbReference type="InterPro" id="IPR004218">
    <property type="entry name" value="GSHS_ATP-bd"/>
</dbReference>
<dbReference type="FunFam" id="3.30.1490.20:FF:000009">
    <property type="entry name" value="Glutathione synthetase"/>
    <property type="match status" value="1"/>
</dbReference>
<evidence type="ECO:0000313" key="13">
    <source>
        <dbReference type="Proteomes" id="UP000184520"/>
    </source>
</evidence>
<dbReference type="UniPathway" id="UPA00142">
    <property type="reaction ID" value="UER00210"/>
</dbReference>
<dbReference type="NCBIfam" id="TIGR01380">
    <property type="entry name" value="glut_syn"/>
    <property type="match status" value="1"/>
</dbReference>
<dbReference type="InterPro" id="IPR013815">
    <property type="entry name" value="ATP_grasp_subdomain_1"/>
</dbReference>
<evidence type="ECO:0000313" key="12">
    <source>
        <dbReference type="EMBL" id="SHG66986.1"/>
    </source>
</evidence>
<gene>
    <name evidence="10" type="primary">gshB</name>
    <name evidence="12" type="ORF">SAMN05216361_2742</name>
</gene>
<dbReference type="SUPFAM" id="SSF56059">
    <property type="entry name" value="Glutathione synthetase ATP-binding domain-like"/>
    <property type="match status" value="1"/>
</dbReference>
<dbReference type="InterPro" id="IPR011761">
    <property type="entry name" value="ATP-grasp"/>
</dbReference>
<evidence type="ECO:0000256" key="5">
    <source>
        <dbReference type="ARBA" id="ARBA00022723"/>
    </source>
</evidence>
<dbReference type="Gene3D" id="3.30.470.20">
    <property type="entry name" value="ATP-grasp fold, B domain"/>
    <property type="match status" value="1"/>
</dbReference>
<evidence type="ECO:0000256" key="7">
    <source>
        <dbReference type="ARBA" id="ARBA00022840"/>
    </source>
</evidence>
<evidence type="ECO:0000256" key="8">
    <source>
        <dbReference type="ARBA" id="ARBA00022842"/>
    </source>
</evidence>
<dbReference type="GO" id="GO:0004363">
    <property type="term" value="F:glutathione synthase activity"/>
    <property type="evidence" value="ECO:0007669"/>
    <property type="project" value="UniProtKB-UniRule"/>
</dbReference>
<keyword evidence="4 10" id="KW-0317">Glutathione biosynthesis</keyword>
<comment type="cofactor">
    <cofactor evidence="1">
        <name>Mn(2+)</name>
        <dbReference type="ChEBI" id="CHEBI:29035"/>
    </cofactor>
</comment>
<dbReference type="GO" id="GO:0005737">
    <property type="term" value="C:cytoplasm"/>
    <property type="evidence" value="ECO:0007669"/>
    <property type="project" value="TreeGrafter"/>
</dbReference>
<evidence type="ECO:0000256" key="4">
    <source>
        <dbReference type="ARBA" id="ARBA00022684"/>
    </source>
</evidence>
<comment type="similarity">
    <text evidence="10">Belongs to the prokaryotic GSH synthase family.</text>
</comment>
<reference evidence="13" key="1">
    <citation type="submission" date="2016-11" db="EMBL/GenBank/DDBJ databases">
        <authorList>
            <person name="Varghese N."/>
            <person name="Submissions S."/>
        </authorList>
    </citation>
    <scope>NUCLEOTIDE SEQUENCE [LARGE SCALE GENOMIC DNA]</scope>
    <source>
        <strain evidence="13">CGMCC 1.8995</strain>
    </source>
</reference>
<name>A0A1M5LPV6_9ALTE</name>
<keyword evidence="7 10" id="KW-0067">ATP-binding</keyword>
<dbReference type="AlphaFoldDB" id="A0A1M5LPV6"/>
<comment type="pathway">
    <text evidence="10">Sulfur metabolism; glutathione biosynthesis; glutathione from L-cysteine and L-glutamate: step 2/2.</text>
</comment>
<evidence type="ECO:0000256" key="3">
    <source>
        <dbReference type="ARBA" id="ARBA00022598"/>
    </source>
</evidence>
<comment type="cofactor">
    <cofactor evidence="2">
        <name>Mg(2+)</name>
        <dbReference type="ChEBI" id="CHEBI:18420"/>
    </cofactor>
</comment>
<dbReference type="STRING" id="634436.SAMN05216361_2742"/>
<dbReference type="InterPro" id="IPR006284">
    <property type="entry name" value="Glut_synth_pro"/>
</dbReference>
<dbReference type="FunFam" id="3.40.50.20:FF:000009">
    <property type="entry name" value="Glutathione synthetase"/>
    <property type="match status" value="1"/>
</dbReference>
<dbReference type="EC" id="6.3.2.3" evidence="10"/>
<evidence type="ECO:0000256" key="10">
    <source>
        <dbReference type="HAMAP-Rule" id="MF_00162"/>
    </source>
</evidence>
<sequence length="316" mass="35021">MTYTVGVVMDPIAKIKPEKDTSFAMMLEAQRRGATLVYFELSDLYIDNGAPKGIGQQVTVRDQDKDFYTLGETTTYALGDIDVLLMRKDPPFDSEFLYATHILSLAERDGALVVNRPQSLRDFNEKLFTSYFPSLIPDTLVTRNSKLVREFHAKHKDVICKPLDGMGGASIFRVKEDGTNLGVIIETLTANGQRQMMVQKYLPEIKDGDKRVLIVNGEVMPYCLARLPSVGETRGNLAAGGTGRPQPISDSDRRLAETIAPVLIEKGLIFVGLDVIGDRITEINVTSPTCVREIERAYDINIMAALFDAIEAKLAQ</sequence>
<evidence type="ECO:0000256" key="2">
    <source>
        <dbReference type="ARBA" id="ARBA00001946"/>
    </source>
</evidence>
<dbReference type="InterPro" id="IPR016185">
    <property type="entry name" value="PreATP-grasp_dom_sf"/>
</dbReference>
<feature type="domain" description="ATP-grasp" evidence="11">
    <location>
        <begin position="126"/>
        <end position="311"/>
    </location>
</feature>
<keyword evidence="9" id="KW-0464">Manganese</keyword>
<keyword evidence="13" id="KW-1185">Reference proteome</keyword>
<dbReference type="RefSeq" id="WP_073323374.1">
    <property type="nucleotide sequence ID" value="NZ_FQWD01000004.1"/>
</dbReference>
<dbReference type="Proteomes" id="UP000184520">
    <property type="component" value="Unassembled WGS sequence"/>
</dbReference>
<dbReference type="PANTHER" id="PTHR21621">
    <property type="entry name" value="RIBOSOMAL PROTEIN S6 MODIFICATION PROTEIN"/>
    <property type="match status" value="1"/>
</dbReference>
<dbReference type="EMBL" id="FQWD01000004">
    <property type="protein sequence ID" value="SHG66986.1"/>
    <property type="molecule type" value="Genomic_DNA"/>
</dbReference>
<dbReference type="Pfam" id="PF02955">
    <property type="entry name" value="GSH-S_ATP"/>
    <property type="match status" value="1"/>
</dbReference>
<organism evidence="12 13">
    <name type="scientific">Marisediminitalea aggregata</name>
    <dbReference type="NCBI Taxonomy" id="634436"/>
    <lineage>
        <taxon>Bacteria</taxon>
        <taxon>Pseudomonadati</taxon>
        <taxon>Pseudomonadota</taxon>
        <taxon>Gammaproteobacteria</taxon>
        <taxon>Alteromonadales</taxon>
        <taxon>Alteromonadaceae</taxon>
        <taxon>Marisediminitalea</taxon>
    </lineage>
</organism>
<evidence type="ECO:0000256" key="1">
    <source>
        <dbReference type="ARBA" id="ARBA00001936"/>
    </source>
</evidence>
<evidence type="ECO:0000256" key="6">
    <source>
        <dbReference type="ARBA" id="ARBA00022741"/>
    </source>
</evidence>
<dbReference type="PANTHER" id="PTHR21621:SF4">
    <property type="entry name" value="GLUTATHIONE SYNTHETASE"/>
    <property type="match status" value="1"/>
</dbReference>
<dbReference type="Gene3D" id="3.40.50.20">
    <property type="match status" value="1"/>
</dbReference>
<dbReference type="NCBIfam" id="NF003573">
    <property type="entry name" value="PRK05246.1"/>
    <property type="match status" value="1"/>
</dbReference>
<keyword evidence="3 10" id="KW-0436">Ligase</keyword>
<dbReference type="InterPro" id="IPR004215">
    <property type="entry name" value="GSHS_N"/>
</dbReference>